<evidence type="ECO:0000313" key="1">
    <source>
        <dbReference type="EMBL" id="GAD16964.1"/>
    </source>
</evidence>
<accession>S4NDI5</accession>
<dbReference type="Proteomes" id="UP000016361">
    <property type="component" value="Unassembled WGS sequence"/>
</dbReference>
<gene>
    <name evidence="1" type="ORF">LOT_1502</name>
</gene>
<evidence type="ECO:0000313" key="2">
    <source>
        <dbReference type="Proteomes" id="UP000016361"/>
    </source>
</evidence>
<name>S4NDI5_9LACO</name>
<organism evidence="1 2">
    <name type="scientific">Lentilactobacillus otakiensis DSM 19908 = JCM 15040</name>
    <dbReference type="NCBI Taxonomy" id="1423780"/>
    <lineage>
        <taxon>Bacteria</taxon>
        <taxon>Bacillati</taxon>
        <taxon>Bacillota</taxon>
        <taxon>Bacilli</taxon>
        <taxon>Lactobacillales</taxon>
        <taxon>Lactobacillaceae</taxon>
        <taxon>Lentilactobacillus</taxon>
    </lineage>
</organism>
<proteinExistence type="predicted"/>
<dbReference type="EMBL" id="BASH01000004">
    <property type="protein sequence ID" value="GAD16964.1"/>
    <property type="molecule type" value="Genomic_DNA"/>
</dbReference>
<dbReference type="AlphaFoldDB" id="S4NDI5"/>
<keyword evidence="2" id="KW-1185">Reference proteome</keyword>
<protein>
    <submittedName>
        <fullName evidence="1">Uncharacterized protein</fullName>
    </submittedName>
</protein>
<comment type="caution">
    <text evidence="1">The sequence shown here is derived from an EMBL/GenBank/DDBJ whole genome shotgun (WGS) entry which is preliminary data.</text>
</comment>
<sequence>MSTAQVTSIILGMKNSSERRGLVDAVSKAELIKILGLDLNQF</sequence>
<reference evidence="2" key="1">
    <citation type="journal article" date="2013" name="Genome Announc.">
        <title>Draft Genome Sequence of D-Branched-Chain Amino Acid Producer Lactobacillus otakiensis JCM 15040T, Isolated from a Traditional Japanese Pickle.</title>
        <authorList>
            <person name="Doi K."/>
            <person name="Mori K."/>
            <person name="Mutaguchi Y."/>
            <person name="Tashiro K."/>
            <person name="Fujino Y."/>
            <person name="Ohmori T."/>
            <person name="Kuhara S."/>
            <person name="Ohshima T."/>
        </authorList>
    </citation>
    <scope>NUCLEOTIDE SEQUENCE [LARGE SCALE GENOMIC DNA]</scope>
    <source>
        <strain evidence="2">JCM 15040</strain>
    </source>
</reference>